<feature type="transmembrane region" description="Helical" evidence="4">
    <location>
        <begin position="199"/>
        <end position="219"/>
    </location>
</feature>
<feature type="transmembrane region" description="Helical" evidence="4">
    <location>
        <begin position="323"/>
        <end position="345"/>
    </location>
</feature>
<feature type="transmembrane region" description="Helical" evidence="4">
    <location>
        <begin position="41"/>
        <end position="64"/>
    </location>
</feature>
<feature type="transmembrane region" description="Helical" evidence="4">
    <location>
        <begin position="71"/>
        <end position="88"/>
    </location>
</feature>
<evidence type="ECO:0000256" key="1">
    <source>
        <dbReference type="ARBA" id="ARBA00022692"/>
    </source>
</evidence>
<feature type="transmembrane region" description="Helical" evidence="4">
    <location>
        <begin position="155"/>
        <end position="178"/>
    </location>
</feature>
<evidence type="ECO:0000256" key="3">
    <source>
        <dbReference type="ARBA" id="ARBA00023136"/>
    </source>
</evidence>
<dbReference type="Pfam" id="PF07690">
    <property type="entry name" value="MFS_1"/>
    <property type="match status" value="1"/>
</dbReference>
<sequence>MNNKQNFNLLSMAHLFSDVYSSFLAPLMPLIIFIHKLTLTQAGYIITIYAILASVMQPLFGFLSDKAGRKYFIVLSPLLVSIFMSSLICFDNLFIFIIVLLLAGMATSAFHPAGASLAHSLHETNPSFGLAWFIALGTIGTAIGPFYISWIASHIARNLCFIAAIPGLLFSIIFILYFKPPAMHLKPQKELIANKPLPYLLFSLLFSMSVLRAFAQYSLSSYLPVHLNREGYSLIATGATVSLIMGMASLGGLAGGYLYKKLSLKTIFIISNALSAICLALFLNMSGPLLFILLALGCFNLFMPGPISIAVAQEIRPASIGTISALMMGFGWGIGGMLVPVIGYLGDQHGLLYALSILFIAPALSVILSAFLPKKGLGTRDWGMEICK</sequence>
<dbReference type="SUPFAM" id="SSF103473">
    <property type="entry name" value="MFS general substrate transporter"/>
    <property type="match status" value="1"/>
</dbReference>
<evidence type="ECO:0000259" key="5">
    <source>
        <dbReference type="PROSITE" id="PS50850"/>
    </source>
</evidence>
<dbReference type="EMBL" id="MFGW01000164">
    <property type="protein sequence ID" value="OGF63424.1"/>
    <property type="molecule type" value="Genomic_DNA"/>
</dbReference>
<feature type="transmembrane region" description="Helical" evidence="4">
    <location>
        <begin position="130"/>
        <end position="149"/>
    </location>
</feature>
<dbReference type="PROSITE" id="PS50850">
    <property type="entry name" value="MFS"/>
    <property type="match status" value="1"/>
</dbReference>
<feature type="transmembrane region" description="Helical" evidence="4">
    <location>
        <begin position="351"/>
        <end position="372"/>
    </location>
</feature>
<proteinExistence type="predicted"/>
<feature type="domain" description="Major facilitator superfamily (MFS) profile" evidence="5">
    <location>
        <begin position="6"/>
        <end position="377"/>
    </location>
</feature>
<evidence type="ECO:0000256" key="2">
    <source>
        <dbReference type="ARBA" id="ARBA00022989"/>
    </source>
</evidence>
<gene>
    <name evidence="6" type="ORF">A2Y62_07220</name>
</gene>
<dbReference type="InterPro" id="IPR020846">
    <property type="entry name" value="MFS_dom"/>
</dbReference>
<dbReference type="CDD" id="cd17478">
    <property type="entry name" value="MFS_FsR"/>
    <property type="match status" value="1"/>
</dbReference>
<reference evidence="6 7" key="1">
    <citation type="journal article" date="2016" name="Nat. Commun.">
        <title>Thousands of microbial genomes shed light on interconnected biogeochemical processes in an aquifer system.</title>
        <authorList>
            <person name="Anantharaman K."/>
            <person name="Brown C.T."/>
            <person name="Hug L.A."/>
            <person name="Sharon I."/>
            <person name="Castelle C.J."/>
            <person name="Probst A.J."/>
            <person name="Thomas B.C."/>
            <person name="Singh A."/>
            <person name="Wilkins M.J."/>
            <person name="Karaoz U."/>
            <person name="Brodie E.L."/>
            <person name="Williams K.H."/>
            <person name="Hubbard S.S."/>
            <person name="Banfield J.F."/>
        </authorList>
    </citation>
    <scope>NUCLEOTIDE SEQUENCE [LARGE SCALE GENOMIC DNA]</scope>
</reference>
<dbReference type="InterPro" id="IPR011701">
    <property type="entry name" value="MFS"/>
</dbReference>
<dbReference type="GO" id="GO:0005886">
    <property type="term" value="C:plasma membrane"/>
    <property type="evidence" value="ECO:0007669"/>
    <property type="project" value="TreeGrafter"/>
</dbReference>
<keyword evidence="3 4" id="KW-0472">Membrane</keyword>
<dbReference type="Proteomes" id="UP000178943">
    <property type="component" value="Unassembled WGS sequence"/>
</dbReference>
<dbReference type="PANTHER" id="PTHR43129">
    <property type="entry name" value="FOSMIDOMYCIN RESISTANCE PROTEIN"/>
    <property type="match status" value="1"/>
</dbReference>
<feature type="transmembrane region" description="Helical" evidence="4">
    <location>
        <begin position="266"/>
        <end position="283"/>
    </location>
</feature>
<organism evidence="6 7">
    <name type="scientific">Candidatus Fischerbacteria bacterium RBG_13_37_8</name>
    <dbReference type="NCBI Taxonomy" id="1817863"/>
    <lineage>
        <taxon>Bacteria</taxon>
        <taxon>Candidatus Fischeribacteriota</taxon>
    </lineage>
</organism>
<name>A0A1F5VJ47_9BACT</name>
<evidence type="ECO:0000313" key="7">
    <source>
        <dbReference type="Proteomes" id="UP000178943"/>
    </source>
</evidence>
<keyword evidence="1 4" id="KW-0812">Transmembrane</keyword>
<comment type="caution">
    <text evidence="6">The sequence shown here is derived from an EMBL/GenBank/DDBJ whole genome shotgun (WGS) entry which is preliminary data.</text>
</comment>
<keyword evidence="2 4" id="KW-1133">Transmembrane helix</keyword>
<protein>
    <recommendedName>
        <fullName evidence="5">Major facilitator superfamily (MFS) profile domain-containing protein</fullName>
    </recommendedName>
</protein>
<feature type="transmembrane region" description="Helical" evidence="4">
    <location>
        <begin position="289"/>
        <end position="311"/>
    </location>
</feature>
<evidence type="ECO:0000256" key="4">
    <source>
        <dbReference type="SAM" id="Phobius"/>
    </source>
</evidence>
<feature type="transmembrane region" description="Helical" evidence="4">
    <location>
        <begin position="94"/>
        <end position="118"/>
    </location>
</feature>
<dbReference type="Gene3D" id="1.20.1250.20">
    <property type="entry name" value="MFS general substrate transporter like domains"/>
    <property type="match status" value="2"/>
</dbReference>
<accession>A0A1F5VJ47</accession>
<dbReference type="AlphaFoldDB" id="A0A1F5VJ47"/>
<dbReference type="STRING" id="1817863.A2Y62_07220"/>
<dbReference type="PANTHER" id="PTHR43129:SF1">
    <property type="entry name" value="FOSMIDOMYCIN RESISTANCE PROTEIN"/>
    <property type="match status" value="1"/>
</dbReference>
<dbReference type="GO" id="GO:0022857">
    <property type="term" value="F:transmembrane transporter activity"/>
    <property type="evidence" value="ECO:0007669"/>
    <property type="project" value="InterPro"/>
</dbReference>
<dbReference type="InterPro" id="IPR036259">
    <property type="entry name" value="MFS_trans_sf"/>
</dbReference>
<feature type="transmembrane region" description="Helical" evidence="4">
    <location>
        <begin position="231"/>
        <end position="259"/>
    </location>
</feature>
<feature type="transmembrane region" description="Helical" evidence="4">
    <location>
        <begin position="12"/>
        <end position="35"/>
    </location>
</feature>
<evidence type="ECO:0000313" key="6">
    <source>
        <dbReference type="EMBL" id="OGF63424.1"/>
    </source>
</evidence>